<evidence type="ECO:0000313" key="3">
    <source>
        <dbReference type="Proteomes" id="UP000006591"/>
    </source>
</evidence>
<name>A0A0E0GLV2_ORYNI</name>
<keyword evidence="3" id="KW-1185">Reference proteome</keyword>
<organism evidence="2">
    <name type="scientific">Oryza nivara</name>
    <name type="common">Indian wild rice</name>
    <name type="synonym">Oryza sativa f. spontanea</name>
    <dbReference type="NCBI Taxonomy" id="4536"/>
    <lineage>
        <taxon>Eukaryota</taxon>
        <taxon>Viridiplantae</taxon>
        <taxon>Streptophyta</taxon>
        <taxon>Embryophyta</taxon>
        <taxon>Tracheophyta</taxon>
        <taxon>Spermatophyta</taxon>
        <taxon>Magnoliopsida</taxon>
        <taxon>Liliopsida</taxon>
        <taxon>Poales</taxon>
        <taxon>Poaceae</taxon>
        <taxon>BOP clade</taxon>
        <taxon>Oryzoideae</taxon>
        <taxon>Oryzeae</taxon>
        <taxon>Oryzinae</taxon>
        <taxon>Oryza</taxon>
    </lineage>
</organism>
<reference evidence="2" key="2">
    <citation type="submission" date="2018-04" db="EMBL/GenBank/DDBJ databases">
        <title>OnivRS2 (Oryza nivara Reference Sequence Version 2).</title>
        <authorList>
            <person name="Zhang J."/>
            <person name="Kudrna D."/>
            <person name="Lee S."/>
            <person name="Talag J."/>
            <person name="Rajasekar S."/>
            <person name="Welchert J."/>
            <person name="Hsing Y.-I."/>
            <person name="Wing R.A."/>
        </authorList>
    </citation>
    <scope>NUCLEOTIDE SEQUENCE [LARGE SCALE GENOMIC DNA]</scope>
    <source>
        <strain evidence="2">SL10</strain>
    </source>
</reference>
<accession>A0A0E0GLV2</accession>
<proteinExistence type="predicted"/>
<dbReference type="EnsemblPlants" id="ONIVA03G16980.1">
    <property type="protein sequence ID" value="ONIVA03G16980.1"/>
    <property type="gene ID" value="ONIVA03G16980"/>
</dbReference>
<feature type="region of interest" description="Disordered" evidence="1">
    <location>
        <begin position="123"/>
        <end position="171"/>
    </location>
</feature>
<reference evidence="2" key="1">
    <citation type="submission" date="2015-04" db="UniProtKB">
        <authorList>
            <consortium name="EnsemblPlants"/>
        </authorList>
    </citation>
    <scope>IDENTIFICATION</scope>
    <source>
        <strain evidence="2">SL10</strain>
    </source>
</reference>
<dbReference type="Proteomes" id="UP000006591">
    <property type="component" value="Chromosome 3"/>
</dbReference>
<dbReference type="HOGENOM" id="CLU_1565367_0_0_1"/>
<feature type="compositionally biased region" description="Basic and acidic residues" evidence="1">
    <location>
        <begin position="140"/>
        <end position="171"/>
    </location>
</feature>
<sequence length="171" mass="18770">METTRRSSTPAVRRNSCLLWRTWVMAAAVGLPMAATPPDAAAMAVRPSTERTAVAVVPASGLNGERVDEGAASFVIRDTGVVDDEQHDAVLGLEGPGVGVPAARTRCCRPWPAPPWRAWHAARRPGRRQAWRGTPRWSKKKEEKKERGKRDDVYHADMWGPRETHADSAAT</sequence>
<protein>
    <submittedName>
        <fullName evidence="2">Uncharacterized protein</fullName>
    </submittedName>
</protein>
<evidence type="ECO:0000313" key="2">
    <source>
        <dbReference type="EnsemblPlants" id="ONIVA03G16980.1"/>
    </source>
</evidence>
<evidence type="ECO:0000256" key="1">
    <source>
        <dbReference type="SAM" id="MobiDB-lite"/>
    </source>
</evidence>
<dbReference type="AlphaFoldDB" id="A0A0E0GLV2"/>
<dbReference type="Gramene" id="ONIVA03G16980.1">
    <property type="protein sequence ID" value="ONIVA03G16980.1"/>
    <property type="gene ID" value="ONIVA03G16980"/>
</dbReference>